<sequence length="167" mass="18032">MKTYLYVFLLPSRYLPLPSGGIRVLPQQGERDQAVRSQERPVSNLGLRRRRPQQAVVVAVQEERGAALGRDREQQADEADGQAEPPHPGQVVVADEQAGPDDGGGDAGEEQEQVPLRVGEAGVEQQVLLGPPLDGLPRGEGGEEVEQADLADDADDEDVPEDVQDRV</sequence>
<feature type="region of interest" description="Disordered" evidence="1">
    <location>
        <begin position="28"/>
        <end position="167"/>
    </location>
</feature>
<organism evidence="2 3">
    <name type="scientific">Apiospora rasikravindrae</name>
    <dbReference type="NCBI Taxonomy" id="990691"/>
    <lineage>
        <taxon>Eukaryota</taxon>
        <taxon>Fungi</taxon>
        <taxon>Dikarya</taxon>
        <taxon>Ascomycota</taxon>
        <taxon>Pezizomycotina</taxon>
        <taxon>Sordariomycetes</taxon>
        <taxon>Xylariomycetidae</taxon>
        <taxon>Amphisphaeriales</taxon>
        <taxon>Apiosporaceae</taxon>
        <taxon>Apiospora</taxon>
    </lineage>
</organism>
<proteinExistence type="predicted"/>
<accession>A0ABR1TBX9</accession>
<evidence type="ECO:0000313" key="2">
    <source>
        <dbReference type="EMBL" id="KAK8044110.1"/>
    </source>
</evidence>
<protein>
    <submittedName>
        <fullName evidence="2">Uncharacterized protein</fullName>
    </submittedName>
</protein>
<comment type="caution">
    <text evidence="2">The sequence shown here is derived from an EMBL/GenBank/DDBJ whole genome shotgun (WGS) entry which is preliminary data.</text>
</comment>
<feature type="compositionally biased region" description="Basic and acidic residues" evidence="1">
    <location>
        <begin position="29"/>
        <end position="39"/>
    </location>
</feature>
<name>A0ABR1TBX9_9PEZI</name>
<evidence type="ECO:0000313" key="3">
    <source>
        <dbReference type="Proteomes" id="UP001444661"/>
    </source>
</evidence>
<feature type="compositionally biased region" description="Acidic residues" evidence="1">
    <location>
        <begin position="103"/>
        <end position="112"/>
    </location>
</feature>
<feature type="compositionally biased region" description="Acidic residues" evidence="1">
    <location>
        <begin position="142"/>
        <end position="167"/>
    </location>
</feature>
<reference evidence="2 3" key="1">
    <citation type="submission" date="2023-01" db="EMBL/GenBank/DDBJ databases">
        <title>Analysis of 21 Apiospora genomes using comparative genomics revels a genus with tremendous synthesis potential of carbohydrate active enzymes and secondary metabolites.</title>
        <authorList>
            <person name="Sorensen T."/>
        </authorList>
    </citation>
    <scope>NUCLEOTIDE SEQUENCE [LARGE SCALE GENOMIC DNA]</scope>
    <source>
        <strain evidence="2 3">CBS 33761</strain>
    </source>
</reference>
<dbReference type="EMBL" id="JAQQWK010000003">
    <property type="protein sequence ID" value="KAK8044110.1"/>
    <property type="molecule type" value="Genomic_DNA"/>
</dbReference>
<dbReference type="Proteomes" id="UP001444661">
    <property type="component" value="Unassembled WGS sequence"/>
</dbReference>
<feature type="compositionally biased region" description="Basic and acidic residues" evidence="1">
    <location>
        <begin position="61"/>
        <end position="75"/>
    </location>
</feature>
<gene>
    <name evidence="2" type="ORF">PG993_004134</name>
</gene>
<evidence type="ECO:0000256" key="1">
    <source>
        <dbReference type="SAM" id="MobiDB-lite"/>
    </source>
</evidence>
<keyword evidence="3" id="KW-1185">Reference proteome</keyword>